<evidence type="ECO:0000313" key="1">
    <source>
        <dbReference type="EMBL" id="CAH3161199.1"/>
    </source>
</evidence>
<dbReference type="EMBL" id="CALNXI010001234">
    <property type="protein sequence ID" value="CAH3161199.1"/>
    <property type="molecule type" value="Genomic_DNA"/>
</dbReference>
<comment type="caution">
    <text evidence="1">The sequence shown here is derived from an EMBL/GenBank/DDBJ whole genome shotgun (WGS) entry which is preliminary data.</text>
</comment>
<dbReference type="PANTHER" id="PTHR47642">
    <property type="entry name" value="ATP-DEPENDENT DNA HELICASE"/>
    <property type="match status" value="1"/>
</dbReference>
<proteinExistence type="predicted"/>
<dbReference type="PANTHER" id="PTHR47642:SF5">
    <property type="entry name" value="ATP-DEPENDENT DNA HELICASE"/>
    <property type="match status" value="1"/>
</dbReference>
<evidence type="ECO:0000313" key="2">
    <source>
        <dbReference type="Proteomes" id="UP001159427"/>
    </source>
</evidence>
<accession>A0ABN8QFC2</accession>
<protein>
    <submittedName>
        <fullName evidence="1">Uncharacterized protein</fullName>
    </submittedName>
</protein>
<reference evidence="1 2" key="1">
    <citation type="submission" date="2022-05" db="EMBL/GenBank/DDBJ databases">
        <authorList>
            <consortium name="Genoscope - CEA"/>
            <person name="William W."/>
        </authorList>
    </citation>
    <scope>NUCLEOTIDE SEQUENCE [LARGE SCALE GENOMIC DNA]</scope>
</reference>
<dbReference type="Proteomes" id="UP001159427">
    <property type="component" value="Unassembled WGS sequence"/>
</dbReference>
<organism evidence="1 2">
    <name type="scientific">Porites evermanni</name>
    <dbReference type="NCBI Taxonomy" id="104178"/>
    <lineage>
        <taxon>Eukaryota</taxon>
        <taxon>Metazoa</taxon>
        <taxon>Cnidaria</taxon>
        <taxon>Anthozoa</taxon>
        <taxon>Hexacorallia</taxon>
        <taxon>Scleractinia</taxon>
        <taxon>Fungiina</taxon>
        <taxon>Poritidae</taxon>
        <taxon>Porites</taxon>
    </lineage>
</organism>
<dbReference type="InterPro" id="IPR051055">
    <property type="entry name" value="PIF1_helicase"/>
</dbReference>
<gene>
    <name evidence="1" type="ORF">PEVE_00003848</name>
</gene>
<name>A0ABN8QFC2_9CNID</name>
<feature type="non-terminal residue" evidence="1">
    <location>
        <position position="276"/>
    </location>
</feature>
<keyword evidence="2" id="KW-1185">Reference proteome</keyword>
<sequence length="276" mass="31906">MNAAKEAKAGNMEIREGLRKIGAAFLSSREVSSQECVYRCMPELWLRKIFPRTVFVNTDLPDKRVRVAKTQQELEELDDESTDIFKSNIIERYKLRPTSIAAVNDLCLAEFAAYYYKEYKKKSCDEASDAQPEVLTDDTIEIQHSSTNSDLSLPRQIKLINSGEIMKCRKIKAVIRYHTPNKRKEPEVFFHHLLMLYYPWRDEGGLCGKEGSYMCKFYEGDVQAIVEHNRAMFEPNAEAVSDALQWLRNNNGNVIHSFDCINDQENEDIQLDAEEE</sequence>